<evidence type="ECO:0000256" key="7">
    <source>
        <dbReference type="RuleBase" id="RU367016"/>
    </source>
</evidence>
<proteinExistence type="inferred from homology"/>
<dbReference type="Pfam" id="PF09335">
    <property type="entry name" value="VTT_dom"/>
    <property type="match status" value="1"/>
</dbReference>
<feature type="transmembrane region" description="Helical" evidence="7">
    <location>
        <begin position="62"/>
        <end position="85"/>
    </location>
</feature>
<name>B3QS03_CHLT3</name>
<comment type="subcellular location">
    <subcellularLocation>
        <location evidence="1 7">Cell membrane</location>
        <topology evidence="1 7">Multi-pass membrane protein</topology>
    </subcellularLocation>
</comment>
<dbReference type="EMBL" id="CP001100">
    <property type="protein sequence ID" value="ACF13948.1"/>
    <property type="molecule type" value="Genomic_DNA"/>
</dbReference>
<evidence type="ECO:0000313" key="10">
    <source>
        <dbReference type="Proteomes" id="UP000001208"/>
    </source>
</evidence>
<dbReference type="RefSeq" id="WP_012500032.1">
    <property type="nucleotide sequence ID" value="NC_011026.1"/>
</dbReference>
<keyword evidence="4 7" id="KW-0812">Transmembrane</keyword>
<dbReference type="eggNOG" id="COG0586">
    <property type="taxonomic scope" value="Bacteria"/>
</dbReference>
<dbReference type="InterPro" id="IPR032816">
    <property type="entry name" value="VTT_dom"/>
</dbReference>
<feature type="transmembrane region" description="Helical" evidence="7">
    <location>
        <begin position="176"/>
        <end position="200"/>
    </location>
</feature>
<evidence type="ECO:0000256" key="5">
    <source>
        <dbReference type="ARBA" id="ARBA00022989"/>
    </source>
</evidence>
<protein>
    <submittedName>
        <fullName evidence="9">SNARE associated Golgi protein</fullName>
    </submittedName>
</protein>
<keyword evidence="6 7" id="KW-0472">Membrane</keyword>
<gene>
    <name evidence="9" type="ordered locus">Ctha_1489</name>
</gene>
<dbReference type="HOGENOM" id="CLU_044208_6_3_10"/>
<keyword evidence="10" id="KW-1185">Reference proteome</keyword>
<feature type="transmembrane region" description="Helical" evidence="7">
    <location>
        <begin position="20"/>
        <end position="42"/>
    </location>
</feature>
<evidence type="ECO:0000256" key="1">
    <source>
        <dbReference type="ARBA" id="ARBA00004651"/>
    </source>
</evidence>
<dbReference type="PANTHER" id="PTHR30353:SF0">
    <property type="entry name" value="TRANSMEMBRANE PROTEIN"/>
    <property type="match status" value="1"/>
</dbReference>
<dbReference type="STRING" id="517418.Ctha_1489"/>
<keyword evidence="3 7" id="KW-1003">Cell membrane</keyword>
<evidence type="ECO:0000259" key="8">
    <source>
        <dbReference type="Pfam" id="PF09335"/>
    </source>
</evidence>
<organism evidence="9 10">
    <name type="scientific">Chloroherpeton thalassium (strain ATCC 35110 / GB-78)</name>
    <dbReference type="NCBI Taxonomy" id="517418"/>
    <lineage>
        <taxon>Bacteria</taxon>
        <taxon>Pseudomonadati</taxon>
        <taxon>Chlorobiota</taxon>
        <taxon>Chlorobiia</taxon>
        <taxon>Chlorobiales</taxon>
        <taxon>Chloroherpetonaceae</taxon>
        <taxon>Chloroherpeton</taxon>
    </lineage>
</organism>
<feature type="transmembrane region" description="Helical" evidence="7">
    <location>
        <begin position="147"/>
        <end position="170"/>
    </location>
</feature>
<accession>B3QS03</accession>
<evidence type="ECO:0000256" key="4">
    <source>
        <dbReference type="ARBA" id="ARBA00022692"/>
    </source>
</evidence>
<dbReference type="AlphaFoldDB" id="B3QS03"/>
<sequence>MALLFLAFEQIQSLGDLIAWGGYLLLFFIIFAETGLFFGFLLPGDSLLITAGLIAAQGHLEIVPVLLTMILAAVLGDSTGYFIGLKVGKALFARKDTIFFHHEHLEKTQVFYDQHGGKTIFLARFVPIVRSFATTVAGVAKMSYPMFMLFSITGAVSWIVSLTLLGYFVGTQFPELHAIINLVILSGVTIFILITIIQLIQSRRELLSKEQKNAATKNS</sequence>
<evidence type="ECO:0000313" key="9">
    <source>
        <dbReference type="EMBL" id="ACF13948.1"/>
    </source>
</evidence>
<dbReference type="Proteomes" id="UP000001208">
    <property type="component" value="Chromosome"/>
</dbReference>
<comment type="similarity">
    <text evidence="2 7">Belongs to the DedA family.</text>
</comment>
<dbReference type="KEGG" id="cts:Ctha_1489"/>
<keyword evidence="5 7" id="KW-1133">Transmembrane helix</keyword>
<evidence type="ECO:0000256" key="2">
    <source>
        <dbReference type="ARBA" id="ARBA00010792"/>
    </source>
</evidence>
<dbReference type="OrthoDB" id="9813426at2"/>
<dbReference type="InterPro" id="IPR032818">
    <property type="entry name" value="DedA-like"/>
</dbReference>
<feature type="domain" description="VTT" evidence="8">
    <location>
        <begin position="42"/>
        <end position="167"/>
    </location>
</feature>
<evidence type="ECO:0000256" key="3">
    <source>
        <dbReference type="ARBA" id="ARBA00022475"/>
    </source>
</evidence>
<dbReference type="GO" id="GO:0005886">
    <property type="term" value="C:plasma membrane"/>
    <property type="evidence" value="ECO:0007669"/>
    <property type="project" value="UniProtKB-SubCell"/>
</dbReference>
<dbReference type="PANTHER" id="PTHR30353">
    <property type="entry name" value="INNER MEMBRANE PROTEIN DEDA-RELATED"/>
    <property type="match status" value="1"/>
</dbReference>
<evidence type="ECO:0000256" key="6">
    <source>
        <dbReference type="ARBA" id="ARBA00023136"/>
    </source>
</evidence>
<reference evidence="9 10" key="1">
    <citation type="submission" date="2008-06" db="EMBL/GenBank/DDBJ databases">
        <title>Complete sequence of Chloroherpeton thalassium ATCC 35110.</title>
        <authorList>
            <consortium name="US DOE Joint Genome Institute"/>
            <person name="Lucas S."/>
            <person name="Copeland A."/>
            <person name="Lapidus A."/>
            <person name="Glavina del Rio T."/>
            <person name="Dalin E."/>
            <person name="Tice H."/>
            <person name="Bruce D."/>
            <person name="Goodwin L."/>
            <person name="Pitluck S."/>
            <person name="Schmutz J."/>
            <person name="Larimer F."/>
            <person name="Land M."/>
            <person name="Hauser L."/>
            <person name="Kyrpides N."/>
            <person name="Mikhailova N."/>
            <person name="Liu Z."/>
            <person name="Li T."/>
            <person name="Zhao F."/>
            <person name="Overmann J."/>
            <person name="Bryant D.A."/>
            <person name="Richardson P."/>
        </authorList>
    </citation>
    <scope>NUCLEOTIDE SEQUENCE [LARGE SCALE GENOMIC DNA]</scope>
    <source>
        <strain evidence="10">ATCC 35110 / GB-78</strain>
    </source>
</reference>